<keyword evidence="8 16" id="KW-0808">Transferase</keyword>
<dbReference type="GO" id="GO:1990112">
    <property type="term" value="C:RQC complex"/>
    <property type="evidence" value="ECO:0007669"/>
    <property type="project" value="UniProtKB-UniRule"/>
</dbReference>
<dbReference type="GO" id="GO:0061630">
    <property type="term" value="F:ubiquitin protein ligase activity"/>
    <property type="evidence" value="ECO:0007669"/>
    <property type="project" value="UniProtKB-UniRule"/>
</dbReference>
<evidence type="ECO:0000256" key="4">
    <source>
        <dbReference type="ARBA" id="ARBA00007997"/>
    </source>
</evidence>
<comment type="pathway">
    <text evidence="3 16">Protein modification; protein ubiquitination.</text>
</comment>
<dbReference type="InterPro" id="IPR054477">
    <property type="entry name" value="LTN1_E3_ligase_6th"/>
</dbReference>
<dbReference type="SMART" id="SM01197">
    <property type="entry name" value="FANCL_C"/>
    <property type="match status" value="1"/>
</dbReference>
<dbReference type="PROSITE" id="PS50089">
    <property type="entry name" value="ZF_RING_2"/>
    <property type="match status" value="1"/>
</dbReference>
<dbReference type="Pfam" id="PF23280">
    <property type="entry name" value="TPR_26"/>
    <property type="match status" value="1"/>
</dbReference>
<dbReference type="Gene3D" id="1.25.10.10">
    <property type="entry name" value="Leucine-rich Repeat Variant"/>
    <property type="match status" value="1"/>
</dbReference>
<evidence type="ECO:0000256" key="2">
    <source>
        <dbReference type="ARBA" id="ARBA00004514"/>
    </source>
</evidence>
<dbReference type="OrthoDB" id="6108at2759"/>
<dbReference type="PANTHER" id="PTHR12389:SF0">
    <property type="entry name" value="E3 UBIQUITIN-PROTEIN LIGASE LISTERIN"/>
    <property type="match status" value="1"/>
</dbReference>
<dbReference type="InterPro" id="IPR001841">
    <property type="entry name" value="Znf_RING"/>
</dbReference>
<feature type="domain" description="RING-type" evidence="17">
    <location>
        <begin position="1572"/>
        <end position="1618"/>
    </location>
</feature>
<keyword evidence="7" id="KW-0963">Cytoplasm</keyword>
<keyword evidence="12 16" id="KW-0833">Ubl conjugation pathway</keyword>
<evidence type="ECO:0000256" key="11">
    <source>
        <dbReference type="ARBA" id="ARBA00022771"/>
    </source>
</evidence>
<keyword evidence="11 15" id="KW-0863">Zinc-finger</keyword>
<dbReference type="InterPro" id="IPR011989">
    <property type="entry name" value="ARM-like"/>
</dbReference>
<dbReference type="EC" id="2.3.2.27" evidence="5 16"/>
<dbReference type="GO" id="GO:0016567">
    <property type="term" value="P:protein ubiquitination"/>
    <property type="evidence" value="ECO:0007669"/>
    <property type="project" value="UniProtKB-UniPathway"/>
</dbReference>
<comment type="function">
    <text evidence="14">E3 ubiquitin-protein ligase component of the ribosome quality control complex (RQC), a ribosome-associated complex that mediates ubiquitination and extraction of incompletely synthesized nascent chains for proteasomal degradation. Mediates ubiquitination of proteins derived from mRNAs lacking stop codons (non-stop proteins) and other translation arrest products induced by poly-lysine sequences and tandem rare codons. Ubiquitination leads to CDC48 recruitment for extraction and degradation of the incomplete translation product. May indirectly play a role in chromatin function and transcription.</text>
</comment>
<comment type="subunit">
    <text evidence="16">Component of the ribosome quality control complex (RQC).</text>
</comment>
<dbReference type="CDD" id="cd16491">
    <property type="entry name" value="RING-CH-C4HC3_LTN1"/>
    <property type="match status" value="1"/>
</dbReference>
<proteinExistence type="inferred from homology"/>
<dbReference type="Pfam" id="PF13639">
    <property type="entry name" value="zf-RING_2"/>
    <property type="match status" value="1"/>
</dbReference>
<dbReference type="SMART" id="SM00744">
    <property type="entry name" value="RINGv"/>
    <property type="match status" value="1"/>
</dbReference>
<dbReference type="HOGENOM" id="CLU_000471_0_0_1"/>
<evidence type="ECO:0000256" key="6">
    <source>
        <dbReference type="ARBA" id="ARBA00017157"/>
    </source>
</evidence>
<dbReference type="InterPro" id="IPR054478">
    <property type="entry name" value="LTN1_UBC"/>
</dbReference>
<evidence type="ECO:0000256" key="5">
    <source>
        <dbReference type="ARBA" id="ARBA00012483"/>
    </source>
</evidence>
<dbReference type="STRING" id="933388.S8AU16"/>
<dbReference type="Proteomes" id="UP000019376">
    <property type="component" value="Unassembled WGS sequence"/>
</dbReference>
<dbReference type="Pfam" id="PF22999">
    <property type="entry name" value="LTN1_E3_ligase_6th"/>
    <property type="match status" value="1"/>
</dbReference>
<dbReference type="InterPro" id="IPR039804">
    <property type="entry name" value="RING-CH-C4HC3_LTN1"/>
</dbReference>
<keyword evidence="9 16" id="KW-0479">Metal-binding</keyword>
<dbReference type="GO" id="GO:0072344">
    <property type="term" value="P:rescue of stalled ribosome"/>
    <property type="evidence" value="ECO:0007669"/>
    <property type="project" value="UniProtKB-UniRule"/>
</dbReference>
<dbReference type="InterPro" id="IPR013083">
    <property type="entry name" value="Znf_RING/FYVE/PHD"/>
</dbReference>
<dbReference type="UniPathway" id="UPA00143"/>
<organism evidence="18 19">
    <name type="scientific">Penicillium oxalicum (strain 114-2 / CGMCC 5302)</name>
    <name type="common">Penicillium decumbens</name>
    <dbReference type="NCBI Taxonomy" id="933388"/>
    <lineage>
        <taxon>Eukaryota</taxon>
        <taxon>Fungi</taxon>
        <taxon>Dikarya</taxon>
        <taxon>Ascomycota</taxon>
        <taxon>Pezizomycotina</taxon>
        <taxon>Eurotiomycetes</taxon>
        <taxon>Eurotiomycetidae</taxon>
        <taxon>Eurotiales</taxon>
        <taxon>Aspergillaceae</taxon>
        <taxon>Penicillium</taxon>
    </lineage>
</organism>
<name>S8AU16_PENO1</name>
<dbReference type="EMBL" id="KB644408">
    <property type="protein sequence ID" value="EPS25312.1"/>
    <property type="molecule type" value="Genomic_DNA"/>
</dbReference>
<dbReference type="GO" id="GO:0005829">
    <property type="term" value="C:cytosol"/>
    <property type="evidence" value="ECO:0007669"/>
    <property type="project" value="UniProtKB-SubCell"/>
</dbReference>
<evidence type="ECO:0000256" key="12">
    <source>
        <dbReference type="ARBA" id="ARBA00022786"/>
    </source>
</evidence>
<dbReference type="Pfam" id="PF22958">
    <property type="entry name" value="Ltn1_1st"/>
    <property type="match status" value="1"/>
</dbReference>
<dbReference type="InterPro" id="IPR011016">
    <property type="entry name" value="Znf_RING-CH"/>
</dbReference>
<dbReference type="GO" id="GO:0008270">
    <property type="term" value="F:zinc ion binding"/>
    <property type="evidence" value="ECO:0007669"/>
    <property type="project" value="UniProtKB-KW"/>
</dbReference>
<evidence type="ECO:0000256" key="15">
    <source>
        <dbReference type="PROSITE-ProRule" id="PRU00175"/>
    </source>
</evidence>
<dbReference type="Gene3D" id="3.30.40.10">
    <property type="entry name" value="Zinc/RING finger domain, C3HC4 (zinc finger)"/>
    <property type="match status" value="1"/>
</dbReference>
<reference evidence="18 19" key="1">
    <citation type="journal article" date="2013" name="PLoS ONE">
        <title>Genomic and secretomic analyses reveal unique features of the lignocellulolytic enzyme system of Penicillium decumbens.</title>
        <authorList>
            <person name="Liu G."/>
            <person name="Zhang L."/>
            <person name="Wei X."/>
            <person name="Zou G."/>
            <person name="Qin Y."/>
            <person name="Ma L."/>
            <person name="Li J."/>
            <person name="Zheng H."/>
            <person name="Wang S."/>
            <person name="Wang C."/>
            <person name="Xun L."/>
            <person name="Zhao G.-P."/>
            <person name="Zhou Z."/>
            <person name="Qu Y."/>
        </authorList>
    </citation>
    <scope>NUCLEOTIDE SEQUENCE [LARGE SCALE GENOMIC DNA]</scope>
    <source>
        <strain evidence="19">114-2 / CGMCC 5302</strain>
    </source>
</reference>
<dbReference type="InterPro" id="IPR057030">
    <property type="entry name" value="TPR_Rkr-1"/>
</dbReference>
<evidence type="ECO:0000256" key="3">
    <source>
        <dbReference type="ARBA" id="ARBA00004906"/>
    </source>
</evidence>
<evidence type="ECO:0000313" key="19">
    <source>
        <dbReference type="Proteomes" id="UP000019376"/>
    </source>
</evidence>
<comment type="similarity">
    <text evidence="4 16">Belongs to the LTN1 family.</text>
</comment>
<evidence type="ECO:0000313" key="18">
    <source>
        <dbReference type="EMBL" id="EPS25312.1"/>
    </source>
</evidence>
<dbReference type="SUPFAM" id="SSF48371">
    <property type="entry name" value="ARM repeat"/>
    <property type="match status" value="2"/>
</dbReference>
<dbReference type="GO" id="GO:1990116">
    <property type="term" value="P:ribosome-associated ubiquitin-dependent protein catabolic process"/>
    <property type="evidence" value="ECO:0007669"/>
    <property type="project" value="UniProtKB-UniRule"/>
</dbReference>
<dbReference type="PhylomeDB" id="S8AU16"/>
<dbReference type="GO" id="GO:0043023">
    <property type="term" value="F:ribosomal large subunit binding"/>
    <property type="evidence" value="ECO:0007669"/>
    <property type="project" value="TreeGrafter"/>
</dbReference>
<dbReference type="Pfam" id="PF23009">
    <property type="entry name" value="UBC_like"/>
    <property type="match status" value="1"/>
</dbReference>
<evidence type="ECO:0000256" key="10">
    <source>
        <dbReference type="ARBA" id="ARBA00022737"/>
    </source>
</evidence>
<dbReference type="PANTHER" id="PTHR12389">
    <property type="entry name" value="ZINC FINGER PROTEIN 294"/>
    <property type="match status" value="1"/>
</dbReference>
<keyword evidence="10" id="KW-0677">Repeat</keyword>
<protein>
    <recommendedName>
        <fullName evidence="6 16">E3 ubiquitin-protein ligase listerin</fullName>
        <ecNumber evidence="5 16">2.3.2.27</ecNumber>
    </recommendedName>
    <alternativeName>
        <fullName evidence="16">RING-type E3 ubiquitin transferase listerin</fullName>
    </alternativeName>
</protein>
<accession>S8AU16</accession>
<dbReference type="SUPFAM" id="SSF57850">
    <property type="entry name" value="RING/U-box"/>
    <property type="match status" value="1"/>
</dbReference>
<dbReference type="SMART" id="SM00184">
    <property type="entry name" value="RING"/>
    <property type="match status" value="1"/>
</dbReference>
<evidence type="ECO:0000256" key="7">
    <source>
        <dbReference type="ARBA" id="ARBA00022490"/>
    </source>
</evidence>
<keyword evidence="19" id="KW-1185">Reference proteome</keyword>
<comment type="catalytic activity">
    <reaction evidence="1 16">
        <text>S-ubiquitinyl-[E2 ubiquitin-conjugating enzyme]-L-cysteine + [acceptor protein]-L-lysine = [E2 ubiquitin-conjugating enzyme]-L-cysteine + N(6)-ubiquitinyl-[acceptor protein]-L-lysine.</text>
        <dbReference type="EC" id="2.3.2.27"/>
    </reaction>
</comment>
<dbReference type="InterPro" id="IPR054476">
    <property type="entry name" value="Ltn1_N"/>
</dbReference>
<comment type="function">
    <text evidence="16">E3 ubiquitin-protein ligase. Component of the ribosome quality control complex (RQC), a ribosome-associated complex that mediates ubiquitination and extraction of incompletely synthesized nascent chains for proteasomal degradation.</text>
</comment>
<dbReference type="eggNOG" id="KOG0803">
    <property type="taxonomic scope" value="Eukaryota"/>
</dbReference>
<dbReference type="InterPro" id="IPR016024">
    <property type="entry name" value="ARM-type_fold"/>
</dbReference>
<evidence type="ECO:0000256" key="9">
    <source>
        <dbReference type="ARBA" id="ARBA00022723"/>
    </source>
</evidence>
<evidence type="ECO:0000256" key="13">
    <source>
        <dbReference type="ARBA" id="ARBA00022833"/>
    </source>
</evidence>
<sequence length="1624" mass="180071">MSKKFKSQASSSRAAAGAFGGFGGFANAFDSAGREPSALTYITEPPDLSRISDQRVVIAYKNLLKKDETTRTKALEELKEFVSSTEAKNGTVDEGFLEAWVKVYPRASIDLSRRVRQLAHTIMGSVASLVGRRIAPFLPKLVGAWLAGLYDSDRPVHRSALDSLTVVFSTEAKRSNLWKFYQGSLLDFIDDVLLQQTALTLSDERTVKPDDAQAKHARVVGAGLSLFNRILANSSDDDLQKNATEIEALLGNKSLWAFCAHEDPFVRRSTYVLLRSAVSREPAWINWQILSSSVIGKSLSIPQLGSASELSESLLLLTSSRPQIWTDDYTGKTSPSKRLRQYMQKGSQAGHASFWSNLDQMIRIIPHSVLAGADKTSTDQVITIASASALAEALRDGLNSREEPRQNLHLGWKTYVRICSWLSTLVPPNERSEFVEKQLFPLVSNYAHPDQEQTRWHLPPQLGKEVCVDCIIAIISNGPDEAFESLWTRISSELLEAVKLSSPEQSKDFHASQDSICSRATRQLSLVPAVLSRLPDSEREVKAQEVFDSVSLPLLEGSLQALRARNGKPYGAAGVIEECVRNQKTMVKGSAEFFKFVQDDAPELLFSPSGARLIAIILACKKWDGFSSSFESVVEKAMNLEPEQSNAQVLQSLLSNLDFGEIGDAAKLSSLMMSALSKSLNGSDLHWSFIIAALENKTSDGQLRDQIILTIVDALSQEYKVLNGLQGLSRLGQAVPSAIREFQAGDNGSKLSAKLLYLAESPSEEVASLAESLMQTFRDTAVGETTAKSKIEILQNEFTHVNKESLSVESLLLIGEELIRGLASETAEYSVNDIFPTSTAWEEAMSPFLQLPPRPSTALTSPLGGAVHLVNYDISDSLKNLWLSIPRDLSQCSAAFRLASFSIQALSSFEVLQHFSESELEALVYYLPLAIQLIDDDLSIEHSNGILGLKSADQRQDYVDVVIKGRQLISKWMNANEPLLTPSTTMSSFLASFWEAKLDSLSGNSPLEYRIGEAFTKIMASAEGLENHKSAEQVSNISREARTANGIRSSSWFAVLRYQILKSSAGGRICNELVADSTGLKPNDSSFDGLRKLVLLNILISENIEFVLTIPTQRLVFLAKHLIECLQTPTISLGLRAEVLRTLSLILPALTELYGSHWEDSMDIISTVFKEAHGGEEGLPLLFSAFKVFAYLKSLADREANDDVKDAWIERKTGLFNDLASTISKFDSETTFHQPRDVAVDFLKRLIDSIPVEKLEDISGVFGLLTAHSQSVQRTAYTILHRFIPQAQEQVSFDVALSKTSVSLPDELISLLLEAPTAQTVSDAFENEKSWITIRAYLLSWKLVFDHFTNASLPVQEYYTANISENEVLIPLLEFTFDFLQRSHGRIVDASKFDISNFELDQSEDPERETQWLLIHLYYLCLRHLANMTKNWWIDTKKRTKGPVEAWTEKYISPLVSADSLQGAMDWVSTQDANEERALSVKVSPKTAEIIASIPVDEESPPVSIAISLPPAYPLHPAQVIGRSRVLVDEKKWKSWLLTIQGVIMFANGNLVDGLLAFRRNVQGALKGQSECAICYSVISTDMQTPNKRCATCKNTFHSVCLFRWFKSSNQSTCPLCRNNFVYV</sequence>
<evidence type="ECO:0000256" key="8">
    <source>
        <dbReference type="ARBA" id="ARBA00022679"/>
    </source>
</evidence>
<dbReference type="InterPro" id="IPR039795">
    <property type="entry name" value="LTN1/Rkr1"/>
</dbReference>
<dbReference type="FunFam" id="3.30.40.10:FF:000038">
    <property type="entry name" value="E3 ubiquitin-protein ligase listerin"/>
    <property type="match status" value="1"/>
</dbReference>
<comment type="subcellular location">
    <subcellularLocation>
        <location evidence="2">Cytoplasm</location>
        <location evidence="2">Cytosol</location>
    </subcellularLocation>
</comment>
<evidence type="ECO:0000256" key="14">
    <source>
        <dbReference type="ARBA" id="ARBA00055150"/>
    </source>
</evidence>
<keyword evidence="13 16" id="KW-0862">Zinc</keyword>
<evidence type="ECO:0000259" key="17">
    <source>
        <dbReference type="PROSITE" id="PS50089"/>
    </source>
</evidence>
<gene>
    <name evidence="18" type="ORF">PDE_00245</name>
</gene>
<evidence type="ECO:0000256" key="1">
    <source>
        <dbReference type="ARBA" id="ARBA00000900"/>
    </source>
</evidence>
<evidence type="ECO:0000256" key="16">
    <source>
        <dbReference type="RuleBase" id="RU367090"/>
    </source>
</evidence>